<dbReference type="PANTHER" id="PTHR12461:SF101">
    <property type="entry name" value="TRNA WYBUTOSINE-SYNTHESIZING PROTEIN 4"/>
    <property type="match status" value="1"/>
</dbReference>
<reference evidence="3 4" key="1">
    <citation type="journal article" date="2013" name="PLoS ONE">
        <title>Genomic and secretomic analyses reveal unique features of the lignocellulolytic enzyme system of Penicillium decumbens.</title>
        <authorList>
            <person name="Liu G."/>
            <person name="Zhang L."/>
            <person name="Wei X."/>
            <person name="Zou G."/>
            <person name="Qin Y."/>
            <person name="Ma L."/>
            <person name="Li J."/>
            <person name="Zheng H."/>
            <person name="Wang S."/>
            <person name="Wang C."/>
            <person name="Xun L."/>
            <person name="Zhao G.-P."/>
            <person name="Zhou Z."/>
            <person name="Qu Y."/>
        </authorList>
    </citation>
    <scope>NUCLEOTIDE SEQUENCE [LARGE SCALE GENOMIC DNA]</scope>
    <source>
        <strain evidence="4">114-2 / CGMCC 5302</strain>
    </source>
</reference>
<dbReference type="SUPFAM" id="SSF51197">
    <property type="entry name" value="Clavaminate synthase-like"/>
    <property type="match status" value="1"/>
</dbReference>
<evidence type="ECO:0000313" key="4">
    <source>
        <dbReference type="Proteomes" id="UP000019376"/>
    </source>
</evidence>
<dbReference type="Pfam" id="PF13621">
    <property type="entry name" value="Cupin_8"/>
    <property type="match status" value="1"/>
</dbReference>
<evidence type="ECO:0000313" key="3">
    <source>
        <dbReference type="EMBL" id="EPS25532.1"/>
    </source>
</evidence>
<evidence type="ECO:0000259" key="2">
    <source>
        <dbReference type="PROSITE" id="PS51184"/>
    </source>
</evidence>
<dbReference type="Proteomes" id="UP000019376">
    <property type="component" value="Unassembled WGS sequence"/>
</dbReference>
<dbReference type="EMBL" id="KB644408">
    <property type="protein sequence ID" value="EPS25532.1"/>
    <property type="molecule type" value="Genomic_DNA"/>
</dbReference>
<feature type="region of interest" description="Disordered" evidence="1">
    <location>
        <begin position="154"/>
        <end position="187"/>
    </location>
</feature>
<evidence type="ECO:0000256" key="1">
    <source>
        <dbReference type="SAM" id="MobiDB-lite"/>
    </source>
</evidence>
<dbReference type="STRING" id="933388.S8AUK7"/>
<dbReference type="PANTHER" id="PTHR12461">
    <property type="entry name" value="HYPOXIA-INDUCIBLE FACTOR 1 ALPHA INHIBITOR-RELATED"/>
    <property type="match status" value="1"/>
</dbReference>
<accession>S8AUK7</accession>
<dbReference type="OrthoDB" id="47172at2759"/>
<feature type="domain" description="JmjC" evidence="2">
    <location>
        <begin position="374"/>
        <end position="548"/>
    </location>
</feature>
<dbReference type="InterPro" id="IPR003347">
    <property type="entry name" value="JmjC_dom"/>
</dbReference>
<sequence>MSIPSVLSLAFSAIKRPATEDPILECPDDVRHCLFRNNEEVLKVANRELHVFPFKDVHDSWRRLYTDASIVKACLIIARECGLLGSQSNSKETDPVDVPRLIQDLQSEVKEVKIPHDAPWLRDVTHVLDHALLMTGAPLREELVEDLFSTLQAAVHDDSSPPDDGEEQPPPPTKRRKTSLTNFPTESAPFSRLKFPIRRVSAPDFDDMIEHIHEVRTPLVITESIGHWPALSSRPWSSLQYWMDRTFNGRRLVPVEVGRSYTDEGWGQKIMEFGNFLDKFVFRGEMGYGPSQGRKCPQLDTEDEEGHTEDEIGYLAQHDLLSQIPALRKDIGIPDWCYIDPPGPEPGTPLYLAKQRQREPGVLSSAGDLGEAIRKGEQSQASNRTDTEDDASDVGSAPRFPKDPIINTWMGPSWTISPLHHDPYHNILAQVVGAKYIRLYSPHTPASQIHPRGQEWVVSKDEKGNQIHPDGEPTKRLIDMSNTSKVDLAAIELSPAEEDQWEEMWPGFMSAEYVETVLKEGECLYIPAGWWHYVRGLKAGVSVSFWWD</sequence>
<keyword evidence="4" id="KW-1185">Reference proteome</keyword>
<dbReference type="HOGENOM" id="CLU_016785_0_0_1"/>
<gene>
    <name evidence="3" type="ORF">PDE_00465</name>
</gene>
<dbReference type="PhylomeDB" id="S8AUK7"/>
<feature type="region of interest" description="Disordered" evidence="1">
    <location>
        <begin position="361"/>
        <end position="404"/>
    </location>
</feature>
<dbReference type="Gene3D" id="2.60.120.650">
    <property type="entry name" value="Cupin"/>
    <property type="match status" value="1"/>
</dbReference>
<dbReference type="InterPro" id="IPR041667">
    <property type="entry name" value="Cupin_8"/>
</dbReference>
<dbReference type="AlphaFoldDB" id="S8AUK7"/>
<protein>
    <recommendedName>
        <fullName evidence="2">JmjC domain-containing protein</fullName>
    </recommendedName>
</protein>
<proteinExistence type="predicted"/>
<name>S8AUK7_PENO1</name>
<dbReference type="PROSITE" id="PS51184">
    <property type="entry name" value="JMJC"/>
    <property type="match status" value="1"/>
</dbReference>
<organism evidence="3 4">
    <name type="scientific">Penicillium oxalicum (strain 114-2 / CGMCC 5302)</name>
    <name type="common">Penicillium decumbens</name>
    <dbReference type="NCBI Taxonomy" id="933388"/>
    <lineage>
        <taxon>Eukaryota</taxon>
        <taxon>Fungi</taxon>
        <taxon>Dikarya</taxon>
        <taxon>Ascomycota</taxon>
        <taxon>Pezizomycotina</taxon>
        <taxon>Eurotiomycetes</taxon>
        <taxon>Eurotiomycetidae</taxon>
        <taxon>Eurotiales</taxon>
        <taxon>Aspergillaceae</taxon>
        <taxon>Penicillium</taxon>
    </lineage>
</organism>
<dbReference type="eggNOG" id="KOG2132">
    <property type="taxonomic scope" value="Eukaryota"/>
</dbReference>